<dbReference type="Gene3D" id="3.40.50.150">
    <property type="entry name" value="Vaccinia Virus protein VP39"/>
    <property type="match status" value="1"/>
</dbReference>
<dbReference type="PANTHER" id="PTHR43861">
    <property type="entry name" value="TRANS-ACONITATE 2-METHYLTRANSFERASE-RELATED"/>
    <property type="match status" value="1"/>
</dbReference>
<organism evidence="4 5">
    <name type="scientific">Oceaniovalibus guishaninsula JLT2003</name>
    <dbReference type="NCBI Taxonomy" id="1231392"/>
    <lineage>
        <taxon>Bacteria</taxon>
        <taxon>Pseudomonadati</taxon>
        <taxon>Pseudomonadota</taxon>
        <taxon>Alphaproteobacteria</taxon>
        <taxon>Rhodobacterales</taxon>
        <taxon>Roseobacteraceae</taxon>
        <taxon>Oceaniovalibus</taxon>
    </lineage>
</organism>
<dbReference type="GO" id="GO:0032259">
    <property type="term" value="P:methylation"/>
    <property type="evidence" value="ECO:0007669"/>
    <property type="project" value="UniProtKB-KW"/>
</dbReference>
<accession>K2I5B4</accession>
<name>K2I5B4_9RHOB</name>
<dbReference type="STRING" id="1231392.OCGS_1611"/>
<dbReference type="Proteomes" id="UP000006765">
    <property type="component" value="Unassembled WGS sequence"/>
</dbReference>
<proteinExistence type="predicted"/>
<dbReference type="AlphaFoldDB" id="K2I5B4"/>
<keyword evidence="5" id="KW-1185">Reference proteome</keyword>
<dbReference type="Pfam" id="PF13649">
    <property type="entry name" value="Methyltransf_25"/>
    <property type="match status" value="1"/>
</dbReference>
<dbReference type="CDD" id="cd02440">
    <property type="entry name" value="AdoMet_MTases"/>
    <property type="match status" value="1"/>
</dbReference>
<dbReference type="InterPro" id="IPR041698">
    <property type="entry name" value="Methyltransf_25"/>
</dbReference>
<evidence type="ECO:0000313" key="5">
    <source>
        <dbReference type="Proteomes" id="UP000006765"/>
    </source>
</evidence>
<evidence type="ECO:0000313" key="4">
    <source>
        <dbReference type="EMBL" id="EKE44095.1"/>
    </source>
</evidence>
<gene>
    <name evidence="4" type="ORF">OCGS_1611</name>
</gene>
<feature type="domain" description="Methyltransferase" evidence="3">
    <location>
        <begin position="44"/>
        <end position="131"/>
    </location>
</feature>
<evidence type="ECO:0000256" key="2">
    <source>
        <dbReference type="ARBA" id="ARBA00022679"/>
    </source>
</evidence>
<dbReference type="OrthoDB" id="9804312at2"/>
<dbReference type="SUPFAM" id="SSF53335">
    <property type="entry name" value="S-adenosyl-L-methionine-dependent methyltransferases"/>
    <property type="match status" value="1"/>
</dbReference>
<keyword evidence="1 4" id="KW-0489">Methyltransferase</keyword>
<comment type="caution">
    <text evidence="4">The sequence shown here is derived from an EMBL/GenBank/DDBJ whole genome shotgun (WGS) entry which is preliminary data.</text>
</comment>
<protein>
    <submittedName>
        <fullName evidence="4">Type 11 methyltransferase</fullName>
    </submittedName>
</protein>
<keyword evidence="2 4" id="KW-0808">Transferase</keyword>
<reference evidence="4 5" key="1">
    <citation type="journal article" date="2012" name="J. Bacteriol.">
        <title>Draft Genome Sequence of Oceaniovalibus guishaninsula JLT2003T.</title>
        <authorList>
            <person name="Tang K."/>
            <person name="Liu K."/>
            <person name="Jiao N."/>
        </authorList>
    </citation>
    <scope>NUCLEOTIDE SEQUENCE [LARGE SCALE GENOMIC DNA]</scope>
    <source>
        <strain evidence="4 5">JLT2003</strain>
    </source>
</reference>
<dbReference type="RefSeq" id="WP_007426763.1">
    <property type="nucleotide sequence ID" value="NZ_AMGO01000036.1"/>
</dbReference>
<dbReference type="GO" id="GO:0008168">
    <property type="term" value="F:methyltransferase activity"/>
    <property type="evidence" value="ECO:0007669"/>
    <property type="project" value="UniProtKB-KW"/>
</dbReference>
<dbReference type="eggNOG" id="COG2226">
    <property type="taxonomic scope" value="Bacteria"/>
</dbReference>
<dbReference type="PANTHER" id="PTHR43861:SF1">
    <property type="entry name" value="TRANS-ACONITATE 2-METHYLTRANSFERASE"/>
    <property type="match status" value="1"/>
</dbReference>
<evidence type="ECO:0000256" key="1">
    <source>
        <dbReference type="ARBA" id="ARBA00022603"/>
    </source>
</evidence>
<dbReference type="InterPro" id="IPR029063">
    <property type="entry name" value="SAM-dependent_MTases_sf"/>
</dbReference>
<sequence>MSDPETLACYARMAEDYADRFSRGEPDGDLSAFMDALPAGDGPVLDWGCGPGNSAAIMAARGIRAEATDASPEMAAIARDLGIAVRVEPFEDLVWSDPYRGIWANFSLTHAPPDDVPDLIALAARALAPGGVLHLGMKTGTGTDRDRLGRFFSFWNADDLDRMTQGAGLVPFAVRHGRERGLDDVVMPFVIHLSRRPVDG</sequence>
<evidence type="ECO:0000259" key="3">
    <source>
        <dbReference type="Pfam" id="PF13649"/>
    </source>
</evidence>
<dbReference type="EMBL" id="AMGO01000036">
    <property type="protein sequence ID" value="EKE44095.1"/>
    <property type="molecule type" value="Genomic_DNA"/>
</dbReference>